<keyword evidence="1" id="KW-0175">Coiled coil</keyword>
<evidence type="ECO:0000313" key="2">
    <source>
        <dbReference type="EMBL" id="ETX29270.1"/>
    </source>
</evidence>
<dbReference type="OrthoDB" id="1263265at2"/>
<dbReference type="eggNOG" id="COG2841">
    <property type="taxonomic scope" value="Bacteria"/>
</dbReference>
<evidence type="ECO:0008006" key="4">
    <source>
        <dbReference type="Google" id="ProtNLM"/>
    </source>
</evidence>
<dbReference type="Gene3D" id="6.10.280.50">
    <property type="match status" value="1"/>
</dbReference>
<accession>X7F8W9</accession>
<dbReference type="EMBL" id="JAME01000011">
    <property type="protein sequence ID" value="ETX29270.1"/>
    <property type="molecule type" value="Genomic_DNA"/>
</dbReference>
<dbReference type="Pfam" id="PF04325">
    <property type="entry name" value="DUF465"/>
    <property type="match status" value="1"/>
</dbReference>
<comment type="caution">
    <text evidence="2">The sequence shown here is derived from an EMBL/GenBank/DDBJ whole genome shotgun (WGS) entry which is preliminary data.</text>
</comment>
<dbReference type="InterPro" id="IPR007420">
    <property type="entry name" value="DUF465"/>
</dbReference>
<evidence type="ECO:0000313" key="3">
    <source>
        <dbReference type="Proteomes" id="UP000023430"/>
    </source>
</evidence>
<organism evidence="2 3">
    <name type="scientific">Roseivivax isoporae LMG 25204</name>
    <dbReference type="NCBI Taxonomy" id="1449351"/>
    <lineage>
        <taxon>Bacteria</taxon>
        <taxon>Pseudomonadati</taxon>
        <taxon>Pseudomonadota</taxon>
        <taxon>Alphaproteobacteria</taxon>
        <taxon>Rhodobacterales</taxon>
        <taxon>Roseobacteraceae</taxon>
        <taxon>Roseivivax</taxon>
    </lineage>
</organism>
<dbReference type="RefSeq" id="WP_043769417.1">
    <property type="nucleotide sequence ID" value="NZ_JAME01000011.1"/>
</dbReference>
<reference evidence="2 3" key="1">
    <citation type="submission" date="2014-01" db="EMBL/GenBank/DDBJ databases">
        <title>Roseivivax isoporae LMG 25204 Genome Sequencing.</title>
        <authorList>
            <person name="Lai Q."/>
            <person name="Li G."/>
            <person name="Shao Z."/>
        </authorList>
    </citation>
    <scope>NUCLEOTIDE SEQUENCE [LARGE SCALE GENOMIC DNA]</scope>
    <source>
        <strain evidence="2 3">LMG 25204</strain>
    </source>
</reference>
<feature type="coiled-coil region" evidence="1">
    <location>
        <begin position="22"/>
        <end position="49"/>
    </location>
</feature>
<protein>
    <recommendedName>
        <fullName evidence="4">DUF465 domain-containing protein</fullName>
    </recommendedName>
</protein>
<keyword evidence="3" id="KW-1185">Reference proteome</keyword>
<sequence>MTRTPHRLADDFPGHRERLADLRRTDAHLARLAAEYDALNERIHLSEINVMPLEDLEEVQCRKERAALKDAIYATLTRAPA</sequence>
<evidence type="ECO:0000256" key="1">
    <source>
        <dbReference type="SAM" id="Coils"/>
    </source>
</evidence>
<dbReference type="InterPro" id="IPR038444">
    <property type="entry name" value="DUF465_sf"/>
</dbReference>
<dbReference type="Proteomes" id="UP000023430">
    <property type="component" value="Unassembled WGS sequence"/>
</dbReference>
<dbReference type="STRING" id="1449351.RISW2_02365"/>
<dbReference type="AlphaFoldDB" id="X7F8W9"/>
<gene>
    <name evidence="2" type="ORF">RISW2_02365</name>
</gene>
<name>X7F8W9_9RHOB</name>
<proteinExistence type="predicted"/>